<name>A0ACC0TW18_9AGAM</name>
<organism evidence="1 2">
    <name type="scientific">Russula earlei</name>
    <dbReference type="NCBI Taxonomy" id="71964"/>
    <lineage>
        <taxon>Eukaryota</taxon>
        <taxon>Fungi</taxon>
        <taxon>Dikarya</taxon>
        <taxon>Basidiomycota</taxon>
        <taxon>Agaricomycotina</taxon>
        <taxon>Agaricomycetes</taxon>
        <taxon>Russulales</taxon>
        <taxon>Russulaceae</taxon>
        <taxon>Russula</taxon>
    </lineage>
</organism>
<sequence>MEKKHSPLQVLKKALATLKEKIKEKHNKLTSCLSLGQSISTEEKSWLDIGSGNTIEEVYAIEALEKALDYNKAYERLEDRYKAAVQRLQALAGEVTKVAGQKQLCSFCGGLSYHKR</sequence>
<dbReference type="Proteomes" id="UP001207468">
    <property type="component" value="Unassembled WGS sequence"/>
</dbReference>
<dbReference type="EMBL" id="JAGFNK010000469">
    <property type="protein sequence ID" value="KAI9449837.1"/>
    <property type="molecule type" value="Genomic_DNA"/>
</dbReference>
<evidence type="ECO:0000313" key="1">
    <source>
        <dbReference type="EMBL" id="KAI9449837.1"/>
    </source>
</evidence>
<reference evidence="1" key="1">
    <citation type="submission" date="2021-03" db="EMBL/GenBank/DDBJ databases">
        <title>Evolutionary priming and transition to the ectomycorrhizal habit in an iconic lineage of mushroom-forming fungi: is preadaptation a requirement?</title>
        <authorList>
            <consortium name="DOE Joint Genome Institute"/>
            <person name="Looney B.P."/>
            <person name="Miyauchi S."/>
            <person name="Morin E."/>
            <person name="Drula E."/>
            <person name="Courty P.E."/>
            <person name="Chicoki N."/>
            <person name="Fauchery L."/>
            <person name="Kohler A."/>
            <person name="Kuo A."/>
            <person name="LaButti K."/>
            <person name="Pangilinan J."/>
            <person name="Lipzen A."/>
            <person name="Riley R."/>
            <person name="Andreopoulos W."/>
            <person name="He G."/>
            <person name="Johnson J."/>
            <person name="Barry K.W."/>
            <person name="Grigoriev I.V."/>
            <person name="Nagy L."/>
            <person name="Hibbett D."/>
            <person name="Henrissat B."/>
            <person name="Matheny P.B."/>
            <person name="Labbe J."/>
            <person name="Martin A.F."/>
        </authorList>
    </citation>
    <scope>NUCLEOTIDE SEQUENCE</scope>
    <source>
        <strain evidence="1">BPL698</strain>
    </source>
</reference>
<gene>
    <name evidence="1" type="ORF">F5148DRAFT_1338517</name>
</gene>
<proteinExistence type="predicted"/>
<comment type="caution">
    <text evidence="1">The sequence shown here is derived from an EMBL/GenBank/DDBJ whole genome shotgun (WGS) entry which is preliminary data.</text>
</comment>
<evidence type="ECO:0000313" key="2">
    <source>
        <dbReference type="Proteomes" id="UP001207468"/>
    </source>
</evidence>
<keyword evidence="2" id="KW-1185">Reference proteome</keyword>
<protein>
    <submittedName>
        <fullName evidence="1">Uncharacterized protein</fullName>
    </submittedName>
</protein>
<accession>A0ACC0TW18</accession>